<protein>
    <recommendedName>
        <fullName evidence="8">Enoyl reductase (ER) domain-containing protein</fullName>
    </recommendedName>
</protein>
<feature type="domain" description="Enoyl reductase (ER)" evidence="8">
    <location>
        <begin position="19"/>
        <end position="348"/>
    </location>
</feature>
<keyword evidence="6" id="KW-0520">NAD</keyword>
<dbReference type="PROSITE" id="PS00059">
    <property type="entry name" value="ADH_ZINC"/>
    <property type="match status" value="1"/>
</dbReference>
<dbReference type="OrthoDB" id="1879366at2759"/>
<dbReference type="GO" id="GO:0008270">
    <property type="term" value="F:zinc ion binding"/>
    <property type="evidence" value="ECO:0007669"/>
    <property type="project" value="InterPro"/>
</dbReference>
<proteinExistence type="inferred from homology"/>
<evidence type="ECO:0000313" key="9">
    <source>
        <dbReference type="EMBL" id="ODV91686.1"/>
    </source>
</evidence>
<comment type="similarity">
    <text evidence="2 7">Belongs to the zinc-containing alcohol dehydrogenase family.</text>
</comment>
<comment type="cofactor">
    <cofactor evidence="1 7">
        <name>Zn(2+)</name>
        <dbReference type="ChEBI" id="CHEBI:29105"/>
    </cofactor>
</comment>
<dbReference type="Gene3D" id="3.90.180.10">
    <property type="entry name" value="Medium-chain alcohol dehydrogenases, catalytic domain"/>
    <property type="match status" value="1"/>
</dbReference>
<dbReference type="InterPro" id="IPR013149">
    <property type="entry name" value="ADH-like_C"/>
</dbReference>
<dbReference type="InterPro" id="IPR002328">
    <property type="entry name" value="ADH_Zn_CS"/>
</dbReference>
<dbReference type="Proteomes" id="UP000095023">
    <property type="component" value="Unassembled WGS sequence"/>
</dbReference>
<dbReference type="SMART" id="SM00829">
    <property type="entry name" value="PKS_ER"/>
    <property type="match status" value="1"/>
</dbReference>
<organism evidence="9 10">
    <name type="scientific">Tortispora caseinolytica NRRL Y-17796</name>
    <dbReference type="NCBI Taxonomy" id="767744"/>
    <lineage>
        <taxon>Eukaryota</taxon>
        <taxon>Fungi</taxon>
        <taxon>Dikarya</taxon>
        <taxon>Ascomycota</taxon>
        <taxon>Saccharomycotina</taxon>
        <taxon>Trigonopsidomycetes</taxon>
        <taxon>Trigonopsidales</taxon>
        <taxon>Trigonopsidaceae</taxon>
        <taxon>Tortispora</taxon>
    </lineage>
</organism>
<dbReference type="Gene3D" id="3.40.50.720">
    <property type="entry name" value="NAD(P)-binding Rossmann-like Domain"/>
    <property type="match status" value="1"/>
</dbReference>
<name>A0A1E4TIW4_9ASCO</name>
<dbReference type="Pfam" id="PF00107">
    <property type="entry name" value="ADH_zinc_N"/>
    <property type="match status" value="1"/>
</dbReference>
<dbReference type="InterPro" id="IPR020843">
    <property type="entry name" value="ER"/>
</dbReference>
<dbReference type="PANTHER" id="PTHR42940:SF1">
    <property type="entry name" value="ENOYL REDUCTASE (ER) DOMAIN-CONTAINING PROTEIN"/>
    <property type="match status" value="1"/>
</dbReference>
<dbReference type="InterPro" id="IPR036291">
    <property type="entry name" value="NAD(P)-bd_dom_sf"/>
</dbReference>
<dbReference type="Pfam" id="PF08240">
    <property type="entry name" value="ADH_N"/>
    <property type="match status" value="1"/>
</dbReference>
<keyword evidence="5" id="KW-0560">Oxidoreductase</keyword>
<dbReference type="GO" id="GO:0004022">
    <property type="term" value="F:alcohol dehydrogenase (NAD+) activity"/>
    <property type="evidence" value="ECO:0007669"/>
    <property type="project" value="TreeGrafter"/>
</dbReference>
<evidence type="ECO:0000256" key="1">
    <source>
        <dbReference type="ARBA" id="ARBA00001947"/>
    </source>
</evidence>
<keyword evidence="10" id="KW-1185">Reference proteome</keyword>
<accession>A0A1E4TIW4</accession>
<evidence type="ECO:0000256" key="6">
    <source>
        <dbReference type="ARBA" id="ARBA00023027"/>
    </source>
</evidence>
<dbReference type="AlphaFoldDB" id="A0A1E4TIW4"/>
<keyword evidence="3 7" id="KW-0479">Metal-binding</keyword>
<evidence type="ECO:0000256" key="5">
    <source>
        <dbReference type="ARBA" id="ARBA00023002"/>
    </source>
</evidence>
<evidence type="ECO:0000256" key="4">
    <source>
        <dbReference type="ARBA" id="ARBA00022833"/>
    </source>
</evidence>
<dbReference type="SUPFAM" id="SSF51735">
    <property type="entry name" value="NAD(P)-binding Rossmann-fold domains"/>
    <property type="match status" value="1"/>
</dbReference>
<evidence type="ECO:0000256" key="7">
    <source>
        <dbReference type="RuleBase" id="RU361277"/>
    </source>
</evidence>
<dbReference type="GO" id="GO:0005737">
    <property type="term" value="C:cytoplasm"/>
    <property type="evidence" value="ECO:0007669"/>
    <property type="project" value="TreeGrafter"/>
</dbReference>
<evidence type="ECO:0000313" key="10">
    <source>
        <dbReference type="Proteomes" id="UP000095023"/>
    </source>
</evidence>
<dbReference type="InterPro" id="IPR011032">
    <property type="entry name" value="GroES-like_sf"/>
</dbReference>
<evidence type="ECO:0000256" key="3">
    <source>
        <dbReference type="ARBA" id="ARBA00022723"/>
    </source>
</evidence>
<dbReference type="FunFam" id="3.40.50.720:FF:000039">
    <property type="entry name" value="Alcohol dehydrogenase AdhP"/>
    <property type="match status" value="1"/>
</dbReference>
<dbReference type="SUPFAM" id="SSF50129">
    <property type="entry name" value="GroES-like"/>
    <property type="match status" value="1"/>
</dbReference>
<sequence>MIPISIPKVQKALVCQNPGPDYELKVLSDYPVPEPGTGEVLVRLSSSGICHSDLSYLKNEWAPELTLNVKVPGHEGSGRIVKLGPDVNEKVIAVGTRVGSPYVRQICHNCENCFIPGMDVYCDNGVYCIHDMDGTFAQYCILRADYICRVPEALDEKCVGPILCGGTTVYKSLKQSNLYAGHWLAIIGAGGGLGQMAILYARSRGLRVVAIDTGADKRETCTRLGAETFIDFKESKDVVAEVIAVSGRGCHGVQVIAPTRSAYNLSVKIVRFMAILWLWVLPIRPMGLVFKNVKVIGSLVGNQQDISEALDLATRWNSPPNIEMYTMEEVSTIFEKMETGQLNGRAVIMLD</sequence>
<keyword evidence="4 7" id="KW-0862">Zinc</keyword>
<dbReference type="EMBL" id="KV453841">
    <property type="protein sequence ID" value="ODV91686.1"/>
    <property type="molecule type" value="Genomic_DNA"/>
</dbReference>
<dbReference type="PANTHER" id="PTHR42940">
    <property type="entry name" value="ALCOHOL DEHYDROGENASE 1-RELATED"/>
    <property type="match status" value="1"/>
</dbReference>
<evidence type="ECO:0000259" key="8">
    <source>
        <dbReference type="SMART" id="SM00829"/>
    </source>
</evidence>
<gene>
    <name evidence="9" type="ORF">CANCADRAFT_55505</name>
</gene>
<dbReference type="InterPro" id="IPR013154">
    <property type="entry name" value="ADH-like_N"/>
</dbReference>
<reference evidence="10" key="1">
    <citation type="submission" date="2016-02" db="EMBL/GenBank/DDBJ databases">
        <title>Comparative genomics of biotechnologically important yeasts.</title>
        <authorList>
            <consortium name="DOE Joint Genome Institute"/>
            <person name="Riley R."/>
            <person name="Haridas S."/>
            <person name="Wolfe K.H."/>
            <person name="Lopes M.R."/>
            <person name="Hittinger C.T."/>
            <person name="Goker M."/>
            <person name="Salamov A."/>
            <person name="Wisecaver J."/>
            <person name="Long T.M."/>
            <person name="Aerts A.L."/>
            <person name="Barry K."/>
            <person name="Choi C."/>
            <person name="Clum A."/>
            <person name="Coughlan A.Y."/>
            <person name="Deshpande S."/>
            <person name="Douglass A.P."/>
            <person name="Hanson S.J."/>
            <person name="Klenk H.-P."/>
            <person name="Labutti K."/>
            <person name="Lapidus A."/>
            <person name="Lindquist E."/>
            <person name="Lipzen A."/>
            <person name="Meier-Kolthoff J.P."/>
            <person name="Ohm R.A."/>
            <person name="Otillar R.P."/>
            <person name="Pangilinan J."/>
            <person name="Peng Y."/>
            <person name="Rokas A."/>
            <person name="Rosa C.A."/>
            <person name="Scheuner C."/>
            <person name="Sibirny A.A."/>
            <person name="Slot J.C."/>
            <person name="Stielow J.B."/>
            <person name="Sun H."/>
            <person name="Kurtzman C.P."/>
            <person name="Blackwell M."/>
            <person name="Jeffries T.W."/>
            <person name="Grigoriev I.V."/>
        </authorList>
    </citation>
    <scope>NUCLEOTIDE SEQUENCE [LARGE SCALE GENOMIC DNA]</scope>
    <source>
        <strain evidence="10">NRRL Y-17796</strain>
    </source>
</reference>
<evidence type="ECO:0000256" key="2">
    <source>
        <dbReference type="ARBA" id="ARBA00008072"/>
    </source>
</evidence>